<comment type="caution">
    <text evidence="2">The sequence shown here is derived from an EMBL/GenBank/DDBJ whole genome shotgun (WGS) entry which is preliminary data.</text>
</comment>
<feature type="compositionally biased region" description="Basic and acidic residues" evidence="1">
    <location>
        <begin position="170"/>
        <end position="184"/>
    </location>
</feature>
<organism evidence="2 3">
    <name type="scientific">Halorubrum coriense DSM 10284</name>
    <dbReference type="NCBI Taxonomy" id="1227466"/>
    <lineage>
        <taxon>Archaea</taxon>
        <taxon>Methanobacteriati</taxon>
        <taxon>Methanobacteriota</taxon>
        <taxon>Stenosarchaea group</taxon>
        <taxon>Halobacteria</taxon>
        <taxon>Halobacteriales</taxon>
        <taxon>Haloferacaceae</taxon>
        <taxon>Halorubrum</taxon>
    </lineage>
</organism>
<proteinExistence type="predicted"/>
<accession>M0ERY9</accession>
<keyword evidence="3" id="KW-1185">Reference proteome</keyword>
<dbReference type="PATRIC" id="fig|1227466.3.peg.532"/>
<gene>
    <name evidence="2" type="ORF">C464_02630</name>
</gene>
<evidence type="ECO:0000313" key="2">
    <source>
        <dbReference type="EMBL" id="ELZ50460.1"/>
    </source>
</evidence>
<feature type="region of interest" description="Disordered" evidence="1">
    <location>
        <begin position="154"/>
        <end position="184"/>
    </location>
</feature>
<dbReference type="EMBL" id="AOJL01000013">
    <property type="protein sequence ID" value="ELZ50460.1"/>
    <property type="molecule type" value="Genomic_DNA"/>
</dbReference>
<protein>
    <submittedName>
        <fullName evidence="2">Uncharacterized protein</fullName>
    </submittedName>
</protein>
<evidence type="ECO:0000313" key="3">
    <source>
        <dbReference type="Proteomes" id="UP000011509"/>
    </source>
</evidence>
<sequence>MFGAEVSDSGTAGVVSGLTEGEETTLAGQITGNFVDVLVDASSDTVDIYDATGDTEVSTDGTDVYPENPGSSETYSGIGNNYVSLVANDVTIVFGDDNGLPPNSTVNYGDLFSFVGNDNTNFDVTFGDTNGGSILSSVGGSTVSTGATITVSSGATPTADADVATGTDNNSREQLDIRIEESSS</sequence>
<name>M0ERY9_9EURY</name>
<dbReference type="Proteomes" id="UP000011509">
    <property type="component" value="Unassembled WGS sequence"/>
</dbReference>
<dbReference type="AlphaFoldDB" id="M0ERY9"/>
<reference evidence="2 3" key="1">
    <citation type="journal article" date="2014" name="PLoS Genet.">
        <title>Phylogenetically driven sequencing of extremely halophilic archaea reveals strategies for static and dynamic osmo-response.</title>
        <authorList>
            <person name="Becker E.A."/>
            <person name="Seitzer P.M."/>
            <person name="Tritt A."/>
            <person name="Larsen D."/>
            <person name="Krusor M."/>
            <person name="Yao A.I."/>
            <person name="Wu D."/>
            <person name="Madern D."/>
            <person name="Eisen J.A."/>
            <person name="Darling A.E."/>
            <person name="Facciotti M.T."/>
        </authorList>
    </citation>
    <scope>NUCLEOTIDE SEQUENCE [LARGE SCALE GENOMIC DNA]</scope>
    <source>
        <strain evidence="2 3">DSM 10284</strain>
    </source>
</reference>
<evidence type="ECO:0000256" key="1">
    <source>
        <dbReference type="SAM" id="MobiDB-lite"/>
    </source>
</evidence>